<dbReference type="EMBL" id="FNOT01000008">
    <property type="protein sequence ID" value="SDY56896.1"/>
    <property type="molecule type" value="Genomic_DNA"/>
</dbReference>
<keyword evidence="2" id="KW-0812">Transmembrane</keyword>
<organism evidence="3 4">
    <name type="scientific">Geodermatophilus africanus</name>
    <dbReference type="NCBI Taxonomy" id="1137993"/>
    <lineage>
        <taxon>Bacteria</taxon>
        <taxon>Bacillati</taxon>
        <taxon>Actinomycetota</taxon>
        <taxon>Actinomycetes</taxon>
        <taxon>Geodermatophilales</taxon>
        <taxon>Geodermatophilaceae</taxon>
        <taxon>Geodermatophilus</taxon>
    </lineage>
</organism>
<dbReference type="STRING" id="1137993.SAMN05660209_03184"/>
<feature type="transmembrane region" description="Helical" evidence="2">
    <location>
        <begin position="205"/>
        <end position="222"/>
    </location>
</feature>
<gene>
    <name evidence="3" type="ORF">SAMN05660209_03184</name>
</gene>
<protein>
    <submittedName>
        <fullName evidence="3">Uncharacterized protein</fullName>
    </submittedName>
</protein>
<feature type="transmembrane region" description="Helical" evidence="2">
    <location>
        <begin position="115"/>
        <end position="135"/>
    </location>
</feature>
<dbReference type="RefSeq" id="WP_091158266.1">
    <property type="nucleotide sequence ID" value="NZ_FNOT01000008.1"/>
</dbReference>
<dbReference type="AlphaFoldDB" id="A0A1H3KXY8"/>
<keyword evidence="2" id="KW-1133">Transmembrane helix</keyword>
<feature type="compositionally biased region" description="Low complexity" evidence="1">
    <location>
        <begin position="64"/>
        <end position="85"/>
    </location>
</feature>
<evidence type="ECO:0000313" key="3">
    <source>
        <dbReference type="EMBL" id="SDY56896.1"/>
    </source>
</evidence>
<evidence type="ECO:0000256" key="2">
    <source>
        <dbReference type="SAM" id="Phobius"/>
    </source>
</evidence>
<feature type="compositionally biased region" description="Low complexity" evidence="1">
    <location>
        <begin position="24"/>
        <end position="33"/>
    </location>
</feature>
<name>A0A1H3KXY8_9ACTN</name>
<feature type="transmembrane region" description="Helical" evidence="2">
    <location>
        <begin position="141"/>
        <end position="164"/>
    </location>
</feature>
<reference evidence="4" key="1">
    <citation type="submission" date="2016-10" db="EMBL/GenBank/DDBJ databases">
        <authorList>
            <person name="Varghese N."/>
            <person name="Submissions S."/>
        </authorList>
    </citation>
    <scope>NUCLEOTIDE SEQUENCE [LARGE SCALE GENOMIC DNA]</scope>
    <source>
        <strain evidence="4">DSM 45422</strain>
    </source>
</reference>
<evidence type="ECO:0000256" key="1">
    <source>
        <dbReference type="SAM" id="MobiDB-lite"/>
    </source>
</evidence>
<proteinExistence type="predicted"/>
<dbReference type="Proteomes" id="UP000198921">
    <property type="component" value="Unassembled WGS sequence"/>
</dbReference>
<accession>A0A1H3KXY8</accession>
<feature type="transmembrane region" description="Helical" evidence="2">
    <location>
        <begin position="176"/>
        <end position="199"/>
    </location>
</feature>
<feature type="region of interest" description="Disordered" evidence="1">
    <location>
        <begin position="1"/>
        <end position="112"/>
    </location>
</feature>
<dbReference type="OrthoDB" id="5198792at2"/>
<sequence>MTHPSPSPEPPAPRDPGIQQIAFASSGATAAGTHQFPRVDGEPLSGGVQPTGPVGSLPGPPGAGTPSPAADAPGSPLAPPLAAGGRPRRTRTPRPPRVPRTPGTARSPRRRAVRAGAGLTALSLLLLQLGLGLGFGEVPLWSTVTLWSVFATLAVLVGALPFTGRVVPAARQHPDAVWKVAAAGLTGLAVFWVLVVLPSVDSDRGFVLTAALAALGAALWISPGRSRG</sequence>
<feature type="compositionally biased region" description="Pro residues" evidence="1">
    <location>
        <begin position="1"/>
        <end position="14"/>
    </location>
</feature>
<keyword evidence="2" id="KW-0472">Membrane</keyword>
<keyword evidence="4" id="KW-1185">Reference proteome</keyword>
<evidence type="ECO:0000313" key="4">
    <source>
        <dbReference type="Proteomes" id="UP000198921"/>
    </source>
</evidence>